<evidence type="ECO:0000313" key="1">
    <source>
        <dbReference type="EMBL" id="AIQ57934.1"/>
    </source>
</evidence>
<reference evidence="1" key="1">
    <citation type="submission" date="2014-08" db="EMBL/GenBank/DDBJ databases">
        <title>Comparative genomics of the Paenibacillus odorifer group.</title>
        <authorList>
            <person name="den Bakker H.C."/>
            <person name="Tsai Y.-C.Y.-C."/>
            <person name="Martin N."/>
            <person name="Korlach J."/>
            <person name="Wiedmann M."/>
        </authorList>
    </citation>
    <scope>NUCLEOTIDE SEQUENCE [LARGE SCALE GENOMIC DNA]</scope>
    <source>
        <strain evidence="1">DSM 13188</strain>
    </source>
</reference>
<evidence type="ECO:0000313" key="2">
    <source>
        <dbReference type="Proteomes" id="UP000029518"/>
    </source>
</evidence>
<dbReference type="RefSeq" id="WP_042212380.1">
    <property type="nucleotide sequence ID" value="NZ_CP009285.1"/>
</dbReference>
<name>A0A089MN62_PAEBO</name>
<dbReference type="HOGENOM" id="CLU_2466080_0_0_9"/>
<dbReference type="OrthoDB" id="2622912at2"/>
<dbReference type="EMBL" id="CP009285">
    <property type="protein sequence ID" value="AIQ57934.1"/>
    <property type="molecule type" value="Genomic_DNA"/>
</dbReference>
<protein>
    <submittedName>
        <fullName evidence="1">Uncharacterized protein</fullName>
    </submittedName>
</protein>
<gene>
    <name evidence="1" type="ORF">PBOR_14120</name>
</gene>
<accession>A0A089MN62</accession>
<dbReference type="Proteomes" id="UP000029518">
    <property type="component" value="Chromosome"/>
</dbReference>
<sequence length="88" mass="9894">MSEAAGTESLLQAYNVQYDPVLLAKQRIAFALLFRKYLAQGNLLNSRTFGLLDAAPDESVPEYSLIRDCLAKAWGDMEYAVKWNAYKS</sequence>
<keyword evidence="2" id="KW-1185">Reference proteome</keyword>
<dbReference type="AlphaFoldDB" id="A0A089MN62"/>
<proteinExistence type="predicted"/>
<dbReference type="KEGG" id="pbd:PBOR_14120"/>
<organism evidence="1 2">
    <name type="scientific">Paenibacillus borealis</name>
    <dbReference type="NCBI Taxonomy" id="160799"/>
    <lineage>
        <taxon>Bacteria</taxon>
        <taxon>Bacillati</taxon>
        <taxon>Bacillota</taxon>
        <taxon>Bacilli</taxon>
        <taxon>Bacillales</taxon>
        <taxon>Paenibacillaceae</taxon>
        <taxon>Paenibacillus</taxon>
    </lineage>
</organism>